<dbReference type="EMBL" id="RBPH01000160">
    <property type="protein sequence ID" value="RMN80117.1"/>
    <property type="molecule type" value="Genomic_DNA"/>
</dbReference>
<proteinExistence type="predicted"/>
<evidence type="ECO:0000256" key="1">
    <source>
        <dbReference type="SAM" id="MobiDB-lite"/>
    </source>
</evidence>
<dbReference type="AlphaFoldDB" id="A0A0P9N081"/>
<evidence type="ECO:0000313" key="5">
    <source>
        <dbReference type="EMBL" id="RMN93967.1"/>
    </source>
</evidence>
<dbReference type="Proteomes" id="UP000269335">
    <property type="component" value="Unassembled WGS sequence"/>
</dbReference>
<organism evidence="2 6">
    <name type="scientific">Pseudomonas cannabina</name>
    <dbReference type="NCBI Taxonomy" id="86840"/>
    <lineage>
        <taxon>Bacteria</taxon>
        <taxon>Pseudomonadati</taxon>
        <taxon>Pseudomonadota</taxon>
        <taxon>Gammaproteobacteria</taxon>
        <taxon>Pseudomonadales</taxon>
        <taxon>Pseudomonadaceae</taxon>
        <taxon>Pseudomonas</taxon>
    </lineage>
</organism>
<evidence type="ECO:0000313" key="9">
    <source>
        <dbReference type="Proteomes" id="UP000281372"/>
    </source>
</evidence>
<comment type="caution">
    <text evidence="2">The sequence shown here is derived from an EMBL/GenBank/DDBJ whole genome shotgun (WGS) entry which is preliminary data.</text>
</comment>
<accession>A0A0P9N081</accession>
<feature type="region of interest" description="Disordered" evidence="1">
    <location>
        <begin position="1"/>
        <end position="84"/>
    </location>
</feature>
<feature type="compositionally biased region" description="Basic residues" evidence="1">
    <location>
        <begin position="62"/>
        <end position="84"/>
    </location>
</feature>
<feature type="compositionally biased region" description="Basic and acidic residues" evidence="1">
    <location>
        <begin position="1"/>
        <end position="34"/>
    </location>
</feature>
<evidence type="ECO:0000313" key="3">
    <source>
        <dbReference type="EMBL" id="RMN25674.1"/>
    </source>
</evidence>
<reference evidence="7 8" key="2">
    <citation type="submission" date="2018-08" db="EMBL/GenBank/DDBJ databases">
        <title>Recombination of ecologically and evolutionarily significant loci maintains genetic cohesion in the Pseudomonas syringae species complex.</title>
        <authorList>
            <person name="Dillon M."/>
            <person name="Thakur S."/>
            <person name="Almeida R.N.D."/>
            <person name="Weir B.S."/>
            <person name="Guttman D.S."/>
        </authorList>
    </citation>
    <scope>NUCLEOTIDE SEQUENCE [LARGE SCALE GENOMIC DNA]</scope>
    <source>
        <strain evidence="4 7">ICMP 15201</strain>
        <strain evidence="5 8">ICMP 15203</strain>
        <strain evidence="3 9">ICMP 2821</strain>
    </source>
</reference>
<protein>
    <submittedName>
        <fullName evidence="2">Uncharacterized protein</fullName>
    </submittedName>
</protein>
<dbReference type="Proteomes" id="UP000270524">
    <property type="component" value="Unassembled WGS sequence"/>
</dbReference>
<feature type="compositionally biased region" description="Basic residues" evidence="1">
    <location>
        <begin position="40"/>
        <end position="49"/>
    </location>
</feature>
<name>A0A0P9N081_PSECA</name>
<dbReference type="EMBL" id="LJPX01000226">
    <property type="protein sequence ID" value="KPW76133.1"/>
    <property type="molecule type" value="Genomic_DNA"/>
</dbReference>
<evidence type="ECO:0000313" key="2">
    <source>
        <dbReference type="EMBL" id="KPW76133.1"/>
    </source>
</evidence>
<dbReference type="Proteomes" id="UP000281372">
    <property type="component" value="Unassembled WGS sequence"/>
</dbReference>
<dbReference type="Proteomes" id="UP000050564">
    <property type="component" value="Unassembled WGS sequence"/>
</dbReference>
<evidence type="ECO:0000313" key="7">
    <source>
        <dbReference type="Proteomes" id="UP000269335"/>
    </source>
</evidence>
<dbReference type="EMBL" id="RBOW01000666">
    <property type="protein sequence ID" value="RMN25674.1"/>
    <property type="molecule type" value="Genomic_DNA"/>
</dbReference>
<reference evidence="2 6" key="1">
    <citation type="submission" date="2015-09" db="EMBL/GenBank/DDBJ databases">
        <title>Genome announcement of multiple Pseudomonas syringae strains.</title>
        <authorList>
            <person name="Thakur S."/>
            <person name="Wang P.W."/>
            <person name="Gong Y."/>
            <person name="Weir B.S."/>
            <person name="Guttman D.S."/>
        </authorList>
    </citation>
    <scope>NUCLEOTIDE SEQUENCE [LARGE SCALE GENOMIC DNA]</scope>
    <source>
        <strain evidence="2 6">ICMP2823</strain>
    </source>
</reference>
<evidence type="ECO:0000313" key="8">
    <source>
        <dbReference type="Proteomes" id="UP000270524"/>
    </source>
</evidence>
<evidence type="ECO:0000313" key="6">
    <source>
        <dbReference type="Proteomes" id="UP000050564"/>
    </source>
</evidence>
<sequence length="84" mass="9526">MGEVDHADDAVHHRVADGDEAIDRPEGESVDHLLQENSVHHARSHKKAAQHPAGQSLVRRDRQVRKQQKRCRLAHGRAHHRVST</sequence>
<gene>
    <name evidence="2" type="ORF">ALO81_102438</name>
    <name evidence="5" type="ORF">ALQ51_102369</name>
    <name evidence="4" type="ORF">ALQ53_103781</name>
    <name evidence="3" type="ORF">ALQ64_102736</name>
</gene>
<evidence type="ECO:0000313" key="4">
    <source>
        <dbReference type="EMBL" id="RMN80117.1"/>
    </source>
</evidence>
<dbReference type="EMBL" id="RBPJ01000194">
    <property type="protein sequence ID" value="RMN93967.1"/>
    <property type="molecule type" value="Genomic_DNA"/>
</dbReference>